<dbReference type="Pfam" id="PF06985">
    <property type="entry name" value="HET"/>
    <property type="match status" value="1"/>
</dbReference>
<dbReference type="InterPro" id="IPR010730">
    <property type="entry name" value="HET"/>
</dbReference>
<feature type="domain" description="Heterokaryon incompatibility" evidence="1">
    <location>
        <begin position="2"/>
        <end position="52"/>
    </location>
</feature>
<reference evidence="2 3" key="1">
    <citation type="submission" date="2023-01" db="EMBL/GenBank/DDBJ databases">
        <title>Analysis of 21 Apiospora genomes using comparative genomics revels a genus with tremendous synthesis potential of carbohydrate active enzymes and secondary metabolites.</title>
        <authorList>
            <person name="Sorensen T."/>
        </authorList>
    </citation>
    <scope>NUCLEOTIDE SEQUENCE [LARGE SCALE GENOMIC DNA]</scope>
    <source>
        <strain evidence="2 3">CBS 117206</strain>
    </source>
</reference>
<proteinExistence type="predicted"/>
<dbReference type="PANTHER" id="PTHR33112">
    <property type="entry name" value="DOMAIN PROTEIN, PUTATIVE-RELATED"/>
    <property type="match status" value="1"/>
</dbReference>
<name>A0AAW0QTM7_9PEZI</name>
<evidence type="ECO:0000259" key="1">
    <source>
        <dbReference type="Pfam" id="PF06985"/>
    </source>
</evidence>
<comment type="caution">
    <text evidence="2">The sequence shown here is derived from an EMBL/GenBank/DDBJ whole genome shotgun (WGS) entry which is preliminary data.</text>
</comment>
<dbReference type="Proteomes" id="UP001392437">
    <property type="component" value="Unassembled WGS sequence"/>
</dbReference>
<keyword evidence="3" id="KW-1185">Reference proteome</keyword>
<dbReference type="AlphaFoldDB" id="A0AAW0QTM7"/>
<gene>
    <name evidence="2" type="ORF">PG999_009860</name>
</gene>
<accession>A0AAW0QTM7</accession>
<evidence type="ECO:0000313" key="3">
    <source>
        <dbReference type="Proteomes" id="UP001392437"/>
    </source>
</evidence>
<dbReference type="PANTHER" id="PTHR33112:SF16">
    <property type="entry name" value="HETEROKARYON INCOMPATIBILITY DOMAIN-CONTAINING PROTEIN"/>
    <property type="match status" value="1"/>
</dbReference>
<sequence>MAITRGLGERYIWIGSLCIVQDDEKDKLALLAAMGTVYAHAVVTIVNAASDKVINGPPGGLDLPGRSPFATLPPDHPLGLKSYRITNGPGVEAPFVGPERDFSTKSYMKYEGIDEDQIGYPRGLTYPILDYESQSVALTDIPPAILLSAEAPSMLCFWTSTAVLDMKYEGWDGYKNFPLIAMSHRDVSLYGAWDDDDTFKPNGVGKFIGVGTERTRMARGGKVTVNLLLAEQNESGISHRSRDVTCTPESACQSLENRMWELVFLA</sequence>
<evidence type="ECO:0000313" key="2">
    <source>
        <dbReference type="EMBL" id="KAK8106501.1"/>
    </source>
</evidence>
<dbReference type="EMBL" id="JAQQWP010000008">
    <property type="protein sequence ID" value="KAK8106501.1"/>
    <property type="molecule type" value="Genomic_DNA"/>
</dbReference>
<protein>
    <recommendedName>
        <fullName evidence="1">Heterokaryon incompatibility domain-containing protein</fullName>
    </recommendedName>
</protein>
<organism evidence="2 3">
    <name type="scientific">Apiospora kogelbergensis</name>
    <dbReference type="NCBI Taxonomy" id="1337665"/>
    <lineage>
        <taxon>Eukaryota</taxon>
        <taxon>Fungi</taxon>
        <taxon>Dikarya</taxon>
        <taxon>Ascomycota</taxon>
        <taxon>Pezizomycotina</taxon>
        <taxon>Sordariomycetes</taxon>
        <taxon>Xylariomycetidae</taxon>
        <taxon>Amphisphaeriales</taxon>
        <taxon>Apiosporaceae</taxon>
        <taxon>Apiospora</taxon>
    </lineage>
</organism>